<feature type="domain" description="UspA" evidence="1">
    <location>
        <begin position="7"/>
        <end position="117"/>
    </location>
</feature>
<dbReference type="EMBL" id="UOES01000347">
    <property type="protein sequence ID" value="VAW28100.1"/>
    <property type="molecule type" value="Genomic_DNA"/>
</dbReference>
<reference evidence="2" key="1">
    <citation type="submission" date="2018-06" db="EMBL/GenBank/DDBJ databases">
        <authorList>
            <person name="Zhirakovskaya E."/>
        </authorList>
    </citation>
    <scope>NUCLEOTIDE SEQUENCE</scope>
</reference>
<sequence>TKQRKQTFLVLIDFSKRSMKALKYAISLTKIIDGKIVLLYVGKPKEVVVLKSESTGQEVKDLDKNKAEVQLRSIMEMIESEGLEAEFINTVGHRNTKINEYIKLFSPALVVLGKSDRLGKIAEHLIYQNNDNLLLVDSDVEFNTETQISIACNETLLPDVKTDLLFWLSLNTLSPLFIFVNKKKSKEDKISFPRSWKDILTLDHTIGYKKKQHLSVVKSFKNHIVDNHIELVCIDRKQKKDSLLSRLFYNQNTTKEIIHNTHIPILVMAKSM</sequence>
<gene>
    <name evidence="2" type="ORF">MNBD_BACTEROID06-26</name>
</gene>
<dbReference type="InterPro" id="IPR006016">
    <property type="entry name" value="UspA"/>
</dbReference>
<feature type="non-terminal residue" evidence="2">
    <location>
        <position position="1"/>
    </location>
</feature>
<evidence type="ECO:0000313" key="2">
    <source>
        <dbReference type="EMBL" id="VAW28100.1"/>
    </source>
</evidence>
<organism evidence="2">
    <name type="scientific">hydrothermal vent metagenome</name>
    <dbReference type="NCBI Taxonomy" id="652676"/>
    <lineage>
        <taxon>unclassified sequences</taxon>
        <taxon>metagenomes</taxon>
        <taxon>ecological metagenomes</taxon>
    </lineage>
</organism>
<dbReference type="SUPFAM" id="SSF52402">
    <property type="entry name" value="Adenine nucleotide alpha hydrolases-like"/>
    <property type="match status" value="1"/>
</dbReference>
<name>A0A3B0UG42_9ZZZZ</name>
<evidence type="ECO:0000259" key="1">
    <source>
        <dbReference type="Pfam" id="PF00582"/>
    </source>
</evidence>
<dbReference type="Pfam" id="PF00582">
    <property type="entry name" value="Usp"/>
    <property type="match status" value="1"/>
</dbReference>
<proteinExistence type="predicted"/>
<dbReference type="AlphaFoldDB" id="A0A3B0UG42"/>
<protein>
    <recommendedName>
        <fullName evidence="1">UspA domain-containing protein</fullName>
    </recommendedName>
</protein>
<dbReference type="CDD" id="cd00293">
    <property type="entry name" value="USP-like"/>
    <property type="match status" value="1"/>
</dbReference>
<accession>A0A3B0UG42</accession>
<dbReference type="Gene3D" id="3.40.50.12370">
    <property type="match status" value="1"/>
</dbReference>